<feature type="domain" description="Multidrug resistance protein MdtA-like C-terminal permuted SH3" evidence="3">
    <location>
        <begin position="295"/>
        <end position="348"/>
    </location>
</feature>
<dbReference type="AlphaFoldDB" id="A0A5C4X1P2"/>
<reference evidence="4 5" key="1">
    <citation type="submission" date="2019-06" db="EMBL/GenBank/DDBJ databases">
        <authorList>
            <person name="Mardanova A.M."/>
            <person name="Pudova D.S."/>
            <person name="Shagimardanova E.I."/>
            <person name="Gogoleva N.E."/>
            <person name="Lutfullin M.T."/>
            <person name="Hadieva G.F."/>
            <person name="Sharipova M.R."/>
        </authorList>
    </citation>
    <scope>NUCLEOTIDE SEQUENCE [LARGE SCALE GENOMIC DNA]</scope>
    <source>
        <strain evidence="4 5">MG-1</strain>
    </source>
</reference>
<sequence length="377" mass="39373">MHIFRRVVLPLAFLLVLILIAVFLGWIAFKPAADDEFDDVGASGEPAESTITAERGDISNTIEVKGRINVDSPTAVKADHDGVVNHLFVKPGDEVFKGAELFQVRSEGEQEAPEEPDGGSDDAETADSDGGDEASGGDPSTPAKPKYHSVIAAEDGTVGDFSVEQGDTVSADTQVTELLKKTFTAKAPIKATDLYRVQELPDTANIAIDEGPKPFDCTGLRLDQGPGTASASSSTSEEESEDPGAESAGDDGSAAEGSEGGSGDGPQLICAIPDDVTVYNSLDLTMTIDAGEAKDVIVVPVTAVRGLTEKGSVWVTGDGGKSEEREVEIGLNDGSMVEVKSGLDEGEEIDEFVPGTEPEDESSEGGMDDEFGEGEDW</sequence>
<keyword evidence="2" id="KW-1133">Transmembrane helix</keyword>
<dbReference type="GO" id="GO:1990281">
    <property type="term" value="C:efflux pump complex"/>
    <property type="evidence" value="ECO:0007669"/>
    <property type="project" value="TreeGrafter"/>
</dbReference>
<feature type="region of interest" description="Disordered" evidence="1">
    <location>
        <begin position="208"/>
        <end position="269"/>
    </location>
</feature>
<proteinExistence type="predicted"/>
<accession>A0A5C4X1P2</accession>
<dbReference type="GO" id="GO:0015562">
    <property type="term" value="F:efflux transmembrane transporter activity"/>
    <property type="evidence" value="ECO:0007669"/>
    <property type="project" value="TreeGrafter"/>
</dbReference>
<feature type="compositionally biased region" description="Acidic residues" evidence="1">
    <location>
        <begin position="109"/>
        <end position="132"/>
    </location>
</feature>
<dbReference type="Pfam" id="PF25967">
    <property type="entry name" value="RND-MFP_C"/>
    <property type="match status" value="1"/>
</dbReference>
<dbReference type="InterPro" id="IPR058627">
    <property type="entry name" value="MdtA-like_C"/>
</dbReference>
<evidence type="ECO:0000313" key="4">
    <source>
        <dbReference type="EMBL" id="TNM53808.1"/>
    </source>
</evidence>
<keyword evidence="2" id="KW-0472">Membrane</keyword>
<dbReference type="PANTHER" id="PTHR30469:SF33">
    <property type="entry name" value="SLR1207 PROTEIN"/>
    <property type="match status" value="1"/>
</dbReference>
<evidence type="ECO:0000256" key="2">
    <source>
        <dbReference type="SAM" id="Phobius"/>
    </source>
</evidence>
<feature type="region of interest" description="Disordered" evidence="1">
    <location>
        <begin position="105"/>
        <end position="146"/>
    </location>
</feature>
<dbReference type="Gene3D" id="2.40.50.100">
    <property type="match status" value="1"/>
</dbReference>
<protein>
    <recommendedName>
        <fullName evidence="3">Multidrug resistance protein MdtA-like C-terminal permuted SH3 domain-containing protein</fullName>
    </recommendedName>
</protein>
<comment type="caution">
    <text evidence="4">The sequence shown here is derived from an EMBL/GenBank/DDBJ whole genome shotgun (WGS) entry which is preliminary data.</text>
</comment>
<evidence type="ECO:0000259" key="3">
    <source>
        <dbReference type="Pfam" id="PF25967"/>
    </source>
</evidence>
<evidence type="ECO:0000256" key="1">
    <source>
        <dbReference type="SAM" id="MobiDB-lite"/>
    </source>
</evidence>
<dbReference type="SUPFAM" id="SSF111369">
    <property type="entry name" value="HlyD-like secretion proteins"/>
    <property type="match status" value="1"/>
</dbReference>
<dbReference type="Gene3D" id="2.40.420.20">
    <property type="match status" value="1"/>
</dbReference>
<dbReference type="Proteomes" id="UP000314223">
    <property type="component" value="Unassembled WGS sequence"/>
</dbReference>
<feature type="transmembrane region" description="Helical" evidence="2">
    <location>
        <begin position="7"/>
        <end position="29"/>
    </location>
</feature>
<gene>
    <name evidence="4" type="ORF">FHQ09_13650</name>
</gene>
<name>A0A5C4X1P2_9MICO</name>
<evidence type="ECO:0000313" key="5">
    <source>
        <dbReference type="Proteomes" id="UP000314223"/>
    </source>
</evidence>
<dbReference type="RefSeq" id="WP_139469357.1">
    <property type="nucleotide sequence ID" value="NZ_VDMQ01000008.1"/>
</dbReference>
<feature type="compositionally biased region" description="Low complexity" evidence="1">
    <location>
        <begin position="245"/>
        <end position="257"/>
    </location>
</feature>
<keyword evidence="2" id="KW-0812">Transmembrane</keyword>
<dbReference type="PANTHER" id="PTHR30469">
    <property type="entry name" value="MULTIDRUG RESISTANCE PROTEIN MDTA"/>
    <property type="match status" value="1"/>
</dbReference>
<organism evidence="4 5">
    <name type="scientific">Brevibacterium sediminis</name>
    <dbReference type="NCBI Taxonomy" id="1857024"/>
    <lineage>
        <taxon>Bacteria</taxon>
        <taxon>Bacillati</taxon>
        <taxon>Actinomycetota</taxon>
        <taxon>Actinomycetes</taxon>
        <taxon>Micrococcales</taxon>
        <taxon>Brevibacteriaceae</taxon>
        <taxon>Brevibacterium</taxon>
    </lineage>
</organism>
<dbReference type="EMBL" id="VDMQ01000008">
    <property type="protein sequence ID" value="TNM53808.1"/>
    <property type="molecule type" value="Genomic_DNA"/>
</dbReference>
<feature type="region of interest" description="Disordered" evidence="1">
    <location>
        <begin position="344"/>
        <end position="377"/>
    </location>
</feature>